<organism evidence="16 17">
    <name type="scientific">Psylliodes chrysocephalus</name>
    <dbReference type="NCBI Taxonomy" id="3402493"/>
    <lineage>
        <taxon>Eukaryota</taxon>
        <taxon>Metazoa</taxon>
        <taxon>Ecdysozoa</taxon>
        <taxon>Arthropoda</taxon>
        <taxon>Hexapoda</taxon>
        <taxon>Insecta</taxon>
        <taxon>Pterygota</taxon>
        <taxon>Neoptera</taxon>
        <taxon>Endopterygota</taxon>
        <taxon>Coleoptera</taxon>
        <taxon>Polyphaga</taxon>
        <taxon>Cucujiformia</taxon>
        <taxon>Chrysomeloidea</taxon>
        <taxon>Chrysomelidae</taxon>
        <taxon>Galerucinae</taxon>
        <taxon>Alticini</taxon>
        <taxon>Psylliodes</taxon>
    </lineage>
</organism>
<evidence type="ECO:0000259" key="13">
    <source>
        <dbReference type="Pfam" id="PF23192"/>
    </source>
</evidence>
<keyword evidence="4" id="KW-0256">Endoplasmic reticulum</keyword>
<keyword evidence="3 8" id="KW-0732">Signal</keyword>
<evidence type="ECO:0000259" key="12">
    <source>
        <dbReference type="Pfam" id="PF23141"/>
    </source>
</evidence>
<evidence type="ECO:0000256" key="7">
    <source>
        <dbReference type="SAM" id="Phobius"/>
    </source>
</evidence>
<dbReference type="InterPro" id="IPR055074">
    <property type="entry name" value="NOMO1-3_2nd"/>
</dbReference>
<dbReference type="InterPro" id="IPR056319">
    <property type="entry name" value="NOMO_7th"/>
</dbReference>
<evidence type="ECO:0000313" key="16">
    <source>
        <dbReference type="EMBL" id="CAH1103162.1"/>
    </source>
</evidence>
<keyword evidence="5 7" id="KW-1133">Transmembrane helix</keyword>
<evidence type="ECO:0000259" key="14">
    <source>
        <dbReference type="Pfam" id="PF23193"/>
    </source>
</evidence>
<feature type="chain" id="PRO_5040263413" description="Nodal modulator 1" evidence="8">
    <location>
        <begin position="21"/>
        <end position="1164"/>
    </location>
</feature>
<dbReference type="Gene3D" id="2.60.40.1120">
    <property type="entry name" value="Carboxypeptidase-like, regulatory domain"/>
    <property type="match status" value="2"/>
</dbReference>
<evidence type="ECO:0000256" key="1">
    <source>
        <dbReference type="ARBA" id="ARBA00004115"/>
    </source>
</evidence>
<dbReference type="GO" id="GO:0005789">
    <property type="term" value="C:endoplasmic reticulum membrane"/>
    <property type="evidence" value="ECO:0007669"/>
    <property type="project" value="UniProtKB-SubCell"/>
</dbReference>
<keyword evidence="2 7" id="KW-0812">Transmembrane</keyword>
<dbReference type="Pfam" id="PF23141">
    <property type="entry name" value="Ig_NOMO"/>
    <property type="match status" value="1"/>
</dbReference>
<dbReference type="InterPro" id="IPR055073">
    <property type="entry name" value="NOMO1-like_9th"/>
</dbReference>
<evidence type="ECO:0000256" key="5">
    <source>
        <dbReference type="ARBA" id="ARBA00022989"/>
    </source>
</evidence>
<dbReference type="InterPro" id="IPR051417">
    <property type="entry name" value="SDr/BOS_complex"/>
</dbReference>
<dbReference type="InterPro" id="IPR055075">
    <property type="entry name" value="NOMO-like_N"/>
</dbReference>
<dbReference type="Gene3D" id="2.60.40.10">
    <property type="entry name" value="Immunoglobulins"/>
    <property type="match status" value="1"/>
</dbReference>
<feature type="domain" description="NOMO second beta-sandwich" evidence="11">
    <location>
        <begin position="113"/>
        <end position="202"/>
    </location>
</feature>
<dbReference type="InterPro" id="IPR013783">
    <property type="entry name" value="Ig-like_fold"/>
</dbReference>
<evidence type="ECO:0000259" key="15">
    <source>
        <dbReference type="Pfam" id="PF23194"/>
    </source>
</evidence>
<evidence type="ECO:0000259" key="11">
    <source>
        <dbReference type="Pfam" id="PF22904"/>
    </source>
</evidence>
<dbReference type="InterPro" id="IPR056189">
    <property type="entry name" value="NOMO_3rd"/>
</dbReference>
<dbReference type="SUPFAM" id="SSF49452">
    <property type="entry name" value="Starch-binding domain-like"/>
    <property type="match status" value="3"/>
</dbReference>
<feature type="transmembrane region" description="Helical" evidence="7">
    <location>
        <begin position="1089"/>
        <end position="1111"/>
    </location>
</feature>
<dbReference type="Pfam" id="PF23194">
    <property type="entry name" value="NOMO_5th"/>
    <property type="match status" value="1"/>
</dbReference>
<accession>A0A9P0GB56</accession>
<dbReference type="Proteomes" id="UP001153636">
    <property type="component" value="Chromosome 14"/>
</dbReference>
<dbReference type="Pfam" id="PF23192">
    <property type="entry name" value="NOMO_12th"/>
    <property type="match status" value="1"/>
</dbReference>
<dbReference type="EMBL" id="OV651826">
    <property type="protein sequence ID" value="CAH1103162.1"/>
    <property type="molecule type" value="Genomic_DNA"/>
</dbReference>
<keyword evidence="6 7" id="KW-0472">Membrane</keyword>
<dbReference type="Pfam" id="PF23193">
    <property type="entry name" value="NOMO_3rd"/>
    <property type="match status" value="1"/>
</dbReference>
<gene>
    <name evidence="16" type="ORF">PSYICH_LOCUS4463</name>
</gene>
<dbReference type="PANTHER" id="PTHR23303:SF14">
    <property type="entry name" value="BOS COMPLEX SUBUNIT NOMO1-RELATED"/>
    <property type="match status" value="1"/>
</dbReference>
<evidence type="ECO:0008006" key="18">
    <source>
        <dbReference type="Google" id="ProtNLM"/>
    </source>
</evidence>
<name>A0A9P0GB56_9CUCU</name>
<dbReference type="InterPro" id="IPR056190">
    <property type="entry name" value="NOMO_5th"/>
</dbReference>
<proteinExistence type="predicted"/>
<dbReference type="InterPro" id="IPR013784">
    <property type="entry name" value="Carb-bd-like_fold"/>
</dbReference>
<feature type="domain" description="NOMO fifth transthyretin-like" evidence="15">
    <location>
        <begin position="391"/>
        <end position="471"/>
    </location>
</feature>
<evidence type="ECO:0000259" key="9">
    <source>
        <dbReference type="Pfam" id="PF22898"/>
    </source>
</evidence>
<evidence type="ECO:0000256" key="4">
    <source>
        <dbReference type="ARBA" id="ARBA00022824"/>
    </source>
</evidence>
<dbReference type="PANTHER" id="PTHR23303">
    <property type="entry name" value="CARBOXYPEPTIDASE REGULATORY REGION-CONTAINING"/>
    <property type="match status" value="1"/>
</dbReference>
<evidence type="ECO:0000313" key="17">
    <source>
        <dbReference type="Proteomes" id="UP001153636"/>
    </source>
</evidence>
<feature type="domain" description="NOMO-like N-terminal beta-sandwich" evidence="9">
    <location>
        <begin position="27"/>
        <end position="111"/>
    </location>
</feature>
<feature type="signal peptide" evidence="8">
    <location>
        <begin position="1"/>
        <end position="20"/>
    </location>
</feature>
<comment type="subcellular location">
    <subcellularLocation>
        <location evidence="1">Endoplasmic reticulum membrane</location>
        <topology evidence="1">Single-pass type I membrane protein</topology>
    </subcellularLocation>
</comment>
<dbReference type="GO" id="GO:0030246">
    <property type="term" value="F:carbohydrate binding"/>
    <property type="evidence" value="ECO:0007669"/>
    <property type="project" value="InterPro"/>
</dbReference>
<dbReference type="OrthoDB" id="10263633at2759"/>
<evidence type="ECO:0000256" key="8">
    <source>
        <dbReference type="SAM" id="SignalP"/>
    </source>
</evidence>
<dbReference type="Pfam" id="PF22902">
    <property type="entry name" value="NOMO1-like_9th"/>
    <property type="match status" value="1"/>
</dbReference>
<protein>
    <recommendedName>
        <fullName evidence="18">Nodal modulator 1</fullName>
    </recommendedName>
</protein>
<feature type="domain" description="NOMO seventh transthyretin-like" evidence="12">
    <location>
        <begin position="561"/>
        <end position="632"/>
    </location>
</feature>
<dbReference type="AlphaFoldDB" id="A0A9P0GB56"/>
<sequence length="1164" mass="129378">MNELIILITVFATLITSAKSDSVLGCGGFLKSHVPIDFSKVEVKLITKQGIVKDKTTAAPNNGYYFVPLYDKGELLLELSPPPGWSFEPKNVALFVDGDTDLCSQGKDINFVFKGFGITGKVESLGSQTENSGPEGVTIKLESDEDVRTTVSDKEGNFFFTPVYPKKYKVSISHPKWKIHKKSVEVTVAEGNTELPKHSLIVQGYDVVGQVKSEGESVKNTIVVLLSEKVGSTIINGCNTEPLTGLKVKDSILCHVKTNENGKFVFESLPNGHYYVIPYYKTQNIYFKPEKIEFIVNNRDLELKETFEIIGFSISGKVLKFTNVPLPYAKVFLNGEEIAKTDSNGQYILEKIRAGKYKLKAESENLLFDETNIHIDPSLNELPAIFPSAFKICGTVTSDHPQKVTFSKIGSTKLIQTLSSATDGSFCEFLALGKYEVQVVVSDAEKEKGLQFYPLVQKIEISSEKLANIVFSQLKSTISGKVQCLIQKECEDLTIVLKSGTENEVIVKVKGGVYSVRDMYPGTYEVRILSNRFCWESNTQNVVVDSEKVEIPHFVQKGYTVVFVSSHDTQVNFKLQGQTKHTVFDIPRGRSIFCLEKSGEYLFNLEGCHRYTENTIIYNTNAEINEVILTAKKHTAKLSIQAESDFGNIQVSVKIGTSKNEETLKFNKGIYELDILLEPSENAVVVPQSEVLFFTPPILSVEGGDDCENLGVKFLAVKGQLFEGKVIPPLAGVTITVESADSEKLVIDSDHNGAFKFPPLDSKKGYKITAVKDSYILTGPDKNGNFLAHKLAEVIVEVVDTDNNPLPGVLLSLSGGDSYRKNLQSRADGKILFNSLSPSEYFLRPMMKEYQFEPSSKIIPVKEGETVNVHLKAKRVAYSAYGQVMSLNGEPELDMIIMAQGTGNCSDYSEETTCESTGQFRIRGLQPFCSYKVIVKEGLNDNVVVERSAPEYVEINRVTDDIKDIKLVVFHPASQLDVLVKVYTDNVEHYKSLKVKLIRETGSSAVLHTAKIDTSSVKITKSVNPGVLLHLPAIPIDSKPYSIQLESGLQGTKQQVHFFNANESFKYFEFEFRLKDSASDQRIKQTSPWSLVFIFAILICAYNIELIANFLNERFNFNINSLTNMISSPGGSPKPVTDYFDDAQIDQIVQSINSAKKKPKPKKI</sequence>
<evidence type="ECO:0000256" key="2">
    <source>
        <dbReference type="ARBA" id="ARBA00022692"/>
    </source>
</evidence>
<feature type="domain" description="NOMO C-terminal transthyretin-like" evidence="13">
    <location>
        <begin position="974"/>
        <end position="1073"/>
    </location>
</feature>
<feature type="domain" description="NOMO third transthyretin-like" evidence="14">
    <location>
        <begin position="240"/>
        <end position="307"/>
    </location>
</feature>
<evidence type="ECO:0000256" key="3">
    <source>
        <dbReference type="ARBA" id="ARBA00022729"/>
    </source>
</evidence>
<keyword evidence="17" id="KW-1185">Reference proteome</keyword>
<dbReference type="InterPro" id="IPR056191">
    <property type="entry name" value="NOMO_12th"/>
</dbReference>
<feature type="domain" description="NOMO-like ninth beta-sandwich" evidence="10">
    <location>
        <begin position="718"/>
        <end position="788"/>
    </location>
</feature>
<reference evidence="16" key="1">
    <citation type="submission" date="2022-01" db="EMBL/GenBank/DDBJ databases">
        <authorList>
            <person name="King R."/>
        </authorList>
    </citation>
    <scope>NUCLEOTIDE SEQUENCE</scope>
</reference>
<dbReference type="SUPFAM" id="SSF117074">
    <property type="entry name" value="Hypothetical protein PA1324"/>
    <property type="match status" value="1"/>
</dbReference>
<evidence type="ECO:0000256" key="6">
    <source>
        <dbReference type="ARBA" id="ARBA00023136"/>
    </source>
</evidence>
<evidence type="ECO:0000259" key="10">
    <source>
        <dbReference type="Pfam" id="PF22902"/>
    </source>
</evidence>
<dbReference type="Pfam" id="PF22904">
    <property type="entry name" value="NOMO1-like_2nd"/>
    <property type="match status" value="1"/>
</dbReference>
<dbReference type="Pfam" id="PF22898">
    <property type="entry name" value="NOMO1-like_1st"/>
    <property type="match status" value="1"/>
</dbReference>